<accession>A0A561TWQ5</accession>
<dbReference type="Pfam" id="PF10049">
    <property type="entry name" value="DUF2283"/>
    <property type="match status" value="1"/>
</dbReference>
<evidence type="ECO:0000313" key="1">
    <source>
        <dbReference type="EMBL" id="TWF91532.1"/>
    </source>
</evidence>
<dbReference type="EMBL" id="VIWT01000002">
    <property type="protein sequence ID" value="TWF91532.1"/>
    <property type="molecule type" value="Genomic_DNA"/>
</dbReference>
<comment type="caution">
    <text evidence="1">The sequence shown here is derived from an EMBL/GenBank/DDBJ whole genome shotgun (WGS) entry which is preliminary data.</text>
</comment>
<dbReference type="Proteomes" id="UP000317940">
    <property type="component" value="Unassembled WGS sequence"/>
</dbReference>
<protein>
    <submittedName>
        <fullName evidence="1">Uncharacterized protein YuzE</fullName>
    </submittedName>
</protein>
<keyword evidence="2" id="KW-1185">Reference proteome</keyword>
<organism evidence="1 2">
    <name type="scientific">Kitasatospora viridis</name>
    <dbReference type="NCBI Taxonomy" id="281105"/>
    <lineage>
        <taxon>Bacteria</taxon>
        <taxon>Bacillati</taxon>
        <taxon>Actinomycetota</taxon>
        <taxon>Actinomycetes</taxon>
        <taxon>Kitasatosporales</taxon>
        <taxon>Streptomycetaceae</taxon>
        <taxon>Kitasatospora</taxon>
    </lineage>
</organism>
<name>A0A561TWQ5_9ACTN</name>
<sequence>MDDEANEVRVAGAPAVRVEYDALADMAYIYLLGRIGPGEAVRQVPAQDNTAILDYDADGRLLGIELFSAGRRLHPDLLRVAERIDREPSPPSA</sequence>
<dbReference type="InterPro" id="IPR019270">
    <property type="entry name" value="DUF2283"/>
</dbReference>
<gene>
    <name evidence="1" type="ORF">FHX73_12647</name>
</gene>
<reference evidence="1 2" key="1">
    <citation type="submission" date="2019-06" db="EMBL/GenBank/DDBJ databases">
        <title>Sequencing the genomes of 1000 actinobacteria strains.</title>
        <authorList>
            <person name="Klenk H.-P."/>
        </authorList>
    </citation>
    <scope>NUCLEOTIDE SEQUENCE [LARGE SCALE GENOMIC DNA]</scope>
    <source>
        <strain evidence="1 2">DSM 44826</strain>
    </source>
</reference>
<dbReference type="RefSeq" id="WP_246213961.1">
    <property type="nucleotide sequence ID" value="NZ_BAAAMZ010000010.1"/>
</dbReference>
<evidence type="ECO:0000313" key="2">
    <source>
        <dbReference type="Proteomes" id="UP000317940"/>
    </source>
</evidence>
<dbReference type="AlphaFoldDB" id="A0A561TWQ5"/>
<proteinExistence type="predicted"/>